<keyword evidence="15" id="KW-1185">Reference proteome</keyword>
<evidence type="ECO:0000256" key="12">
    <source>
        <dbReference type="SAM" id="Phobius"/>
    </source>
</evidence>
<evidence type="ECO:0000256" key="8">
    <source>
        <dbReference type="ARBA" id="ARBA00022989"/>
    </source>
</evidence>
<protein>
    <submittedName>
        <fullName evidence="14">Penicillin-binding protein</fullName>
    </submittedName>
</protein>
<comment type="caution">
    <text evidence="14">The sequence shown here is derived from an EMBL/GenBank/DDBJ whole genome shotgun (WGS) entry which is preliminary data.</text>
</comment>
<dbReference type="PANTHER" id="PTHR30400:SF0">
    <property type="entry name" value="BIOSYNTHETIC PEPTIDOGLYCAN TRANSGLYCOSYLASE"/>
    <property type="match status" value="1"/>
</dbReference>
<keyword evidence="10" id="KW-0961">Cell wall biogenesis/degradation</keyword>
<dbReference type="GO" id="GO:0016763">
    <property type="term" value="F:pentosyltransferase activity"/>
    <property type="evidence" value="ECO:0007669"/>
    <property type="project" value="InterPro"/>
</dbReference>
<dbReference type="InterPro" id="IPR036950">
    <property type="entry name" value="PBP_transglycosylase"/>
</dbReference>
<name>A0A558BNY7_9BACT</name>
<feature type="transmembrane region" description="Helical" evidence="12">
    <location>
        <begin position="36"/>
        <end position="56"/>
    </location>
</feature>
<dbReference type="Proteomes" id="UP000317624">
    <property type="component" value="Unassembled WGS sequence"/>
</dbReference>
<keyword evidence="9 12" id="KW-0472">Membrane</keyword>
<dbReference type="InterPro" id="IPR011812">
    <property type="entry name" value="Pep_trsgly"/>
</dbReference>
<reference evidence="14 15" key="1">
    <citation type="submission" date="2019-07" db="EMBL/GenBank/DDBJ databases">
        <title>Hymenobacter sp. straun FUR1 Genome sequencing and assembly.</title>
        <authorList>
            <person name="Chhetri G."/>
        </authorList>
    </citation>
    <scope>NUCLEOTIDE SEQUENCE [LARGE SCALE GENOMIC DNA]</scope>
    <source>
        <strain evidence="14 15">Fur1</strain>
    </source>
</reference>
<evidence type="ECO:0000313" key="14">
    <source>
        <dbReference type="EMBL" id="TVT38230.1"/>
    </source>
</evidence>
<sequence length="749" mass="82547">MATRRHHLLYRLGTTHQALRTNFAAMRLSVVAKKRILYTVGGLLVVLLLAVLLFLWKRQQLLNYALSEVKTRVERKYPATLTLGPARFTGFSTVEISGMSLVPTAAAGPGAAGDTLLTARRLQAGLSVRSLFAGRPVFSELQIDRAHLTARKNASGANNFSFLLRKSKTPVVRRDTALGRNYGLLLNQVLDAGFGSVPGQADFRQSVVTYASPRHQVQLTMPRLSFEDGQVRGQLTAVVDSVVNELGVSGSIEPGDFATDLKLFGVKNSVQVPYVARRFGALVSFDTIRVQLAGKDFTRDDQTGGQLTVRGSVAATNFSFFHKRLASEDIIVHYGQLEFVATLGRGTLSLDPGTRATLNQIVVHPEIAVRLKPRLAVSLKVDSDPTATTAFFNSLPTGMFDVVAGTEGTGTLSYHLQASVDMAQVDSLKLSSSLTPSKDFSIKRFGTEDLSMLEREFPYTAYNDKGDSLRTFQVGPSNPDFTSFANVSPFLWKAILTSEDPRFFTHHGFMEKAFVNAAIADIKERRFARGGSTLSMQLVKNVFLNRQKTIGRKAEEMLIVWLIENWLVERTKTLTKERMFEIYLNIVEWGPSKYKWPSGKRGVYGVKEAALFYYGKRPSELNLDESLYLISIIPKPKYYRQSFDSYGGLRGSTRWFFRLIGDLMEQKGLITSSQRNSIGYSVNLNGPARTYIVTARDTTRSVQPGDTAQFAPLNLIDLLNTGAQSAPAAPAPGTAPPAGTEAPPQTPRP</sequence>
<keyword evidence="5 12" id="KW-0812">Transmembrane</keyword>
<accession>A0A558BNY7</accession>
<evidence type="ECO:0000256" key="11">
    <source>
        <dbReference type="SAM" id="MobiDB-lite"/>
    </source>
</evidence>
<evidence type="ECO:0000256" key="6">
    <source>
        <dbReference type="ARBA" id="ARBA00022960"/>
    </source>
</evidence>
<dbReference type="InterPro" id="IPR001264">
    <property type="entry name" value="Glyco_trans_51"/>
</dbReference>
<dbReference type="OrthoDB" id="9766909at2"/>
<dbReference type="GO" id="GO:0008360">
    <property type="term" value="P:regulation of cell shape"/>
    <property type="evidence" value="ECO:0007669"/>
    <property type="project" value="UniProtKB-KW"/>
</dbReference>
<keyword evidence="2" id="KW-0997">Cell inner membrane</keyword>
<dbReference type="PANTHER" id="PTHR30400">
    <property type="entry name" value="MONOFUNCTIONAL BIOSYNTHETIC PEPTIDOGLYCAN TRANSGLYCOSYLASE"/>
    <property type="match status" value="1"/>
</dbReference>
<evidence type="ECO:0000256" key="5">
    <source>
        <dbReference type="ARBA" id="ARBA00022692"/>
    </source>
</evidence>
<proteinExistence type="predicted"/>
<dbReference type="InterPro" id="IPR023346">
    <property type="entry name" value="Lysozyme-like_dom_sf"/>
</dbReference>
<keyword evidence="1" id="KW-1003">Cell membrane</keyword>
<dbReference type="SUPFAM" id="SSF53955">
    <property type="entry name" value="Lysozyme-like"/>
    <property type="match status" value="1"/>
</dbReference>
<evidence type="ECO:0000259" key="13">
    <source>
        <dbReference type="Pfam" id="PF00912"/>
    </source>
</evidence>
<dbReference type="Gene3D" id="1.10.3810.10">
    <property type="entry name" value="Biosynthetic peptidoglycan transglycosylase-like"/>
    <property type="match status" value="1"/>
</dbReference>
<keyword evidence="6" id="KW-0133">Cell shape</keyword>
<dbReference type="EMBL" id="VMRJ01000005">
    <property type="protein sequence ID" value="TVT38230.1"/>
    <property type="molecule type" value="Genomic_DNA"/>
</dbReference>
<dbReference type="Pfam" id="PF00912">
    <property type="entry name" value="Transgly"/>
    <property type="match status" value="1"/>
</dbReference>
<evidence type="ECO:0000256" key="9">
    <source>
        <dbReference type="ARBA" id="ARBA00023136"/>
    </source>
</evidence>
<evidence type="ECO:0000256" key="2">
    <source>
        <dbReference type="ARBA" id="ARBA00022519"/>
    </source>
</evidence>
<dbReference type="GO" id="GO:0009274">
    <property type="term" value="C:peptidoglycan-based cell wall"/>
    <property type="evidence" value="ECO:0007669"/>
    <property type="project" value="InterPro"/>
</dbReference>
<evidence type="ECO:0000256" key="4">
    <source>
        <dbReference type="ARBA" id="ARBA00022679"/>
    </source>
</evidence>
<evidence type="ECO:0000256" key="3">
    <source>
        <dbReference type="ARBA" id="ARBA00022676"/>
    </source>
</evidence>
<evidence type="ECO:0000256" key="7">
    <source>
        <dbReference type="ARBA" id="ARBA00022984"/>
    </source>
</evidence>
<feature type="domain" description="Glycosyl transferase family 51" evidence="13">
    <location>
        <begin position="470"/>
        <end position="641"/>
    </location>
</feature>
<evidence type="ECO:0000256" key="1">
    <source>
        <dbReference type="ARBA" id="ARBA00022475"/>
    </source>
</evidence>
<keyword evidence="7" id="KW-0573">Peptidoglycan synthesis</keyword>
<dbReference type="GO" id="GO:0016020">
    <property type="term" value="C:membrane"/>
    <property type="evidence" value="ECO:0007669"/>
    <property type="project" value="InterPro"/>
</dbReference>
<dbReference type="AlphaFoldDB" id="A0A558BNY7"/>
<keyword evidence="4" id="KW-0808">Transferase</keyword>
<dbReference type="GO" id="GO:0009252">
    <property type="term" value="P:peptidoglycan biosynthetic process"/>
    <property type="evidence" value="ECO:0007669"/>
    <property type="project" value="UniProtKB-KW"/>
</dbReference>
<organism evidence="14 15">
    <name type="scientific">Hymenobacter setariae</name>
    <dbReference type="NCBI Taxonomy" id="2594794"/>
    <lineage>
        <taxon>Bacteria</taxon>
        <taxon>Pseudomonadati</taxon>
        <taxon>Bacteroidota</taxon>
        <taxon>Cytophagia</taxon>
        <taxon>Cytophagales</taxon>
        <taxon>Hymenobacteraceae</taxon>
        <taxon>Hymenobacter</taxon>
    </lineage>
</organism>
<keyword evidence="3" id="KW-0328">Glycosyltransferase</keyword>
<feature type="region of interest" description="Disordered" evidence="11">
    <location>
        <begin position="724"/>
        <end position="749"/>
    </location>
</feature>
<dbReference type="GO" id="GO:0071555">
    <property type="term" value="P:cell wall organization"/>
    <property type="evidence" value="ECO:0007669"/>
    <property type="project" value="UniProtKB-KW"/>
</dbReference>
<evidence type="ECO:0000256" key="10">
    <source>
        <dbReference type="ARBA" id="ARBA00023316"/>
    </source>
</evidence>
<keyword evidence="8 12" id="KW-1133">Transmembrane helix</keyword>
<evidence type="ECO:0000313" key="15">
    <source>
        <dbReference type="Proteomes" id="UP000317624"/>
    </source>
</evidence>
<gene>
    <name evidence="14" type="ORF">FNT36_18690</name>
</gene>